<reference evidence="1" key="1">
    <citation type="submission" date="2019-08" db="EMBL/GenBank/DDBJ databases">
        <authorList>
            <person name="Kucharzyk K."/>
            <person name="Murdoch R.W."/>
            <person name="Higgins S."/>
            <person name="Loffler F."/>
        </authorList>
    </citation>
    <scope>NUCLEOTIDE SEQUENCE</scope>
</reference>
<organism evidence="1">
    <name type="scientific">bioreactor metagenome</name>
    <dbReference type="NCBI Taxonomy" id="1076179"/>
    <lineage>
        <taxon>unclassified sequences</taxon>
        <taxon>metagenomes</taxon>
        <taxon>ecological metagenomes</taxon>
    </lineage>
</organism>
<protein>
    <recommendedName>
        <fullName evidence="2">NAD-specific glutamate dehydrogenase</fullName>
    </recommendedName>
</protein>
<dbReference type="EMBL" id="VSSQ01013663">
    <property type="protein sequence ID" value="MPM51987.1"/>
    <property type="molecule type" value="Genomic_DNA"/>
</dbReference>
<accession>A0A645AG46</accession>
<evidence type="ECO:0000313" key="1">
    <source>
        <dbReference type="EMBL" id="MPM51987.1"/>
    </source>
</evidence>
<sequence length="225" mass="24194">MLLLELLARFAADDGLKITHHLREGVWAHHRADGVQIVGRVVQVFLEGAVHRVLERRLAARNGHQLAAQDAHLGDVGVFFFDVHLAHVDLARNAHQCAGGCQRHAVLARAGFGDHLGLAHELGEQCFAQAMVDLVRAGVVQVLTLQVDLCAAKLIRQSACVEDGAGAAHIVGKELRQFVLKILALHDFIVGGADVVHGFFQVRRHELAAVGAEKAVGIGHGCCVE</sequence>
<gene>
    <name evidence="1" type="ORF">SDC9_98740</name>
</gene>
<evidence type="ECO:0008006" key="2">
    <source>
        <dbReference type="Google" id="ProtNLM"/>
    </source>
</evidence>
<name>A0A645AG46_9ZZZZ</name>
<proteinExistence type="predicted"/>
<comment type="caution">
    <text evidence="1">The sequence shown here is derived from an EMBL/GenBank/DDBJ whole genome shotgun (WGS) entry which is preliminary data.</text>
</comment>
<dbReference type="AlphaFoldDB" id="A0A645AG46"/>